<evidence type="ECO:0000256" key="1">
    <source>
        <dbReference type="SAM" id="Phobius"/>
    </source>
</evidence>
<dbReference type="Pfam" id="PF09972">
    <property type="entry name" value="DUF2207"/>
    <property type="match status" value="1"/>
</dbReference>
<keyword evidence="2" id="KW-0732">Signal</keyword>
<feature type="signal peptide" evidence="2">
    <location>
        <begin position="1"/>
        <end position="27"/>
    </location>
</feature>
<organism evidence="4 5">
    <name type="scientific">Clostridium sartagoforme</name>
    <dbReference type="NCBI Taxonomy" id="84031"/>
    <lineage>
        <taxon>Bacteria</taxon>
        <taxon>Bacillati</taxon>
        <taxon>Bacillota</taxon>
        <taxon>Clostridia</taxon>
        <taxon>Eubacteriales</taxon>
        <taxon>Clostridiaceae</taxon>
        <taxon>Clostridium</taxon>
    </lineage>
</organism>
<evidence type="ECO:0000259" key="3">
    <source>
        <dbReference type="Pfam" id="PF09972"/>
    </source>
</evidence>
<evidence type="ECO:0000256" key="2">
    <source>
        <dbReference type="SAM" id="SignalP"/>
    </source>
</evidence>
<name>A0A4V6RDS7_9CLOT</name>
<dbReference type="EMBL" id="SRYR01000005">
    <property type="protein sequence ID" value="TGY41830.1"/>
    <property type="molecule type" value="Genomic_DNA"/>
</dbReference>
<evidence type="ECO:0000313" key="4">
    <source>
        <dbReference type="EMBL" id="TGY41830.1"/>
    </source>
</evidence>
<keyword evidence="1" id="KW-1133">Transmembrane helix</keyword>
<comment type="caution">
    <text evidence="4">The sequence shown here is derived from an EMBL/GenBank/DDBJ whole genome shotgun (WGS) entry which is preliminary data.</text>
</comment>
<reference evidence="4 5" key="1">
    <citation type="submission" date="2019-04" db="EMBL/GenBank/DDBJ databases">
        <title>Microbes associate with the intestines of laboratory mice.</title>
        <authorList>
            <person name="Navarre W."/>
            <person name="Wong E."/>
            <person name="Huang K."/>
            <person name="Tropini C."/>
            <person name="Ng K."/>
            <person name="Yu B."/>
        </authorList>
    </citation>
    <scope>NUCLEOTIDE SEQUENCE [LARGE SCALE GENOMIC DNA]</scope>
    <source>
        <strain evidence="4 5">NM50_B9-20</strain>
    </source>
</reference>
<accession>A0A4V6RDS7</accession>
<sequence length="559" mass="64709">MRKGIKIMLTIMISIFVMGFLSTTVSATDDVEDYYNGSYYFKNFNVSIEANDKREFIVTETIDVYFNKEMSGIIRGINLVSYFEKWTISDISVEGGSFEVEEEAHSKDIIIDSEGEKVSGDKRYIIKYTLNYYDDEEVDGDYIYLDLLPKFTKVENFKAEITYPRGSKLEDIRLIDFISDSENTNLAKYSLKDNKIIVESTDVIEENNEFVIHAKLIEGTFKNAKEYPYPYIINKDVMNINITKDKNYIIERHFEIDVKRGGEFYPSNEYIKLWEGYEDKISNLNISNSSIETFDGNYINIPKEPGIYDFVVSYTISPKLEYMQKIIIKQAYMYCRLKNLEVNINSEIPIIKNNINFQELGMYGLKDRHSLRTNRNTIFFNYLNRFHPDEEVSITLIFDNSAEKMKILWTSIIVSIVSILLFIGIKVNKKSESKSSLVTTIAMLILSFIPIIKIHIGIPKFSITKLGEALNFMQIDIIVILMIYTALRLWRKSKASNKYIIKSIIIYLLAVGFFAGFVLLEMKKLDVNISFNILISVILSSSIAFLLSVFISKINKDKL</sequence>
<feature type="transmembrane region" description="Helical" evidence="1">
    <location>
        <begin position="407"/>
        <end position="425"/>
    </location>
</feature>
<feature type="transmembrane region" description="Helical" evidence="1">
    <location>
        <begin position="470"/>
        <end position="487"/>
    </location>
</feature>
<feature type="transmembrane region" description="Helical" evidence="1">
    <location>
        <begin position="531"/>
        <end position="551"/>
    </location>
</feature>
<dbReference type="AlphaFoldDB" id="A0A4V6RDS7"/>
<dbReference type="Proteomes" id="UP000306888">
    <property type="component" value="Unassembled WGS sequence"/>
</dbReference>
<keyword evidence="1" id="KW-0472">Membrane</keyword>
<feature type="transmembrane region" description="Helical" evidence="1">
    <location>
        <begin position="437"/>
        <end position="458"/>
    </location>
</feature>
<protein>
    <recommendedName>
        <fullName evidence="3">DUF2207 domain-containing protein</fullName>
    </recommendedName>
</protein>
<feature type="transmembrane region" description="Helical" evidence="1">
    <location>
        <begin position="499"/>
        <end position="519"/>
    </location>
</feature>
<keyword evidence="1" id="KW-0812">Transmembrane</keyword>
<keyword evidence="5" id="KW-1185">Reference proteome</keyword>
<dbReference type="RefSeq" id="WP_136007273.1">
    <property type="nucleotide sequence ID" value="NZ_SRYR01000005.1"/>
</dbReference>
<feature type="domain" description="DUF2207" evidence="3">
    <location>
        <begin position="43"/>
        <end position="214"/>
    </location>
</feature>
<proteinExistence type="predicted"/>
<dbReference type="OrthoDB" id="9767603at2"/>
<gene>
    <name evidence="4" type="ORF">E5347_10955</name>
</gene>
<dbReference type="InterPro" id="IPR018702">
    <property type="entry name" value="DUF2207"/>
</dbReference>
<feature type="chain" id="PRO_5020821506" description="DUF2207 domain-containing protein" evidence="2">
    <location>
        <begin position="28"/>
        <end position="559"/>
    </location>
</feature>
<evidence type="ECO:0000313" key="5">
    <source>
        <dbReference type="Proteomes" id="UP000306888"/>
    </source>
</evidence>